<evidence type="ECO:0000313" key="1">
    <source>
        <dbReference type="EMBL" id="KKL91084.1"/>
    </source>
</evidence>
<sequence>MPSLRELVKQKLAEQKSTTIKQKPAKQEHTTNTLELDKLTIDEIRAQYIFICKKNPKHDKIQTKNFLIDKIIKKLNRSKTNKR</sequence>
<protein>
    <submittedName>
        <fullName evidence="1">Uncharacterized protein</fullName>
    </submittedName>
</protein>
<gene>
    <name evidence="1" type="ORF">LCGC14_1898230</name>
</gene>
<dbReference type="EMBL" id="LAZR01019827">
    <property type="protein sequence ID" value="KKL91084.1"/>
    <property type="molecule type" value="Genomic_DNA"/>
</dbReference>
<name>A0A0F9FXD9_9ZZZZ</name>
<organism evidence="1">
    <name type="scientific">marine sediment metagenome</name>
    <dbReference type="NCBI Taxonomy" id="412755"/>
    <lineage>
        <taxon>unclassified sequences</taxon>
        <taxon>metagenomes</taxon>
        <taxon>ecological metagenomes</taxon>
    </lineage>
</organism>
<dbReference type="AlphaFoldDB" id="A0A0F9FXD9"/>
<accession>A0A0F9FXD9</accession>
<reference evidence="1" key="1">
    <citation type="journal article" date="2015" name="Nature">
        <title>Complex archaea that bridge the gap between prokaryotes and eukaryotes.</title>
        <authorList>
            <person name="Spang A."/>
            <person name="Saw J.H."/>
            <person name="Jorgensen S.L."/>
            <person name="Zaremba-Niedzwiedzka K."/>
            <person name="Martijn J."/>
            <person name="Lind A.E."/>
            <person name="van Eijk R."/>
            <person name="Schleper C."/>
            <person name="Guy L."/>
            <person name="Ettema T.J."/>
        </authorList>
    </citation>
    <scope>NUCLEOTIDE SEQUENCE</scope>
</reference>
<proteinExistence type="predicted"/>
<comment type="caution">
    <text evidence="1">The sequence shown here is derived from an EMBL/GenBank/DDBJ whole genome shotgun (WGS) entry which is preliminary data.</text>
</comment>